<evidence type="ECO:0000256" key="11">
    <source>
        <dbReference type="ARBA" id="ARBA00023204"/>
    </source>
</evidence>
<dbReference type="SUPFAM" id="SSF100939">
    <property type="entry name" value="SPOC domain-like"/>
    <property type="match status" value="1"/>
</dbReference>
<dbReference type="SMART" id="SM00559">
    <property type="entry name" value="Ku78"/>
    <property type="match status" value="1"/>
</dbReference>
<keyword evidence="5" id="KW-0227">DNA damage</keyword>
<evidence type="ECO:0000256" key="3">
    <source>
        <dbReference type="ARBA" id="ARBA00014630"/>
    </source>
</evidence>
<evidence type="ECO:0000256" key="12">
    <source>
        <dbReference type="ARBA" id="ARBA00023242"/>
    </source>
</evidence>
<dbReference type="InterPro" id="IPR005160">
    <property type="entry name" value="Ku_C"/>
</dbReference>
<dbReference type="InterPro" id="IPR047087">
    <property type="entry name" value="KU70_core_dom"/>
</dbReference>
<dbReference type="Pfam" id="PF02735">
    <property type="entry name" value="Ku"/>
    <property type="match status" value="1"/>
</dbReference>
<dbReference type="GO" id="GO:0005524">
    <property type="term" value="F:ATP binding"/>
    <property type="evidence" value="ECO:0007669"/>
    <property type="project" value="UniProtKB-KW"/>
</dbReference>
<dbReference type="NCBIfam" id="TIGR00578">
    <property type="entry name" value="ku70"/>
    <property type="match status" value="1"/>
</dbReference>
<dbReference type="Proteomes" id="UP000295192">
    <property type="component" value="Unassembled WGS sequence"/>
</dbReference>
<evidence type="ECO:0000256" key="1">
    <source>
        <dbReference type="ARBA" id="ARBA00004123"/>
    </source>
</evidence>
<organism evidence="16 17">
    <name type="scientific">Drosophila navojoa</name>
    <name type="common">Fruit fly</name>
    <dbReference type="NCBI Taxonomy" id="7232"/>
    <lineage>
        <taxon>Eukaryota</taxon>
        <taxon>Metazoa</taxon>
        <taxon>Ecdysozoa</taxon>
        <taxon>Arthropoda</taxon>
        <taxon>Hexapoda</taxon>
        <taxon>Insecta</taxon>
        <taxon>Pterygota</taxon>
        <taxon>Neoptera</taxon>
        <taxon>Endopterygota</taxon>
        <taxon>Diptera</taxon>
        <taxon>Brachycera</taxon>
        <taxon>Muscomorpha</taxon>
        <taxon>Ephydroidea</taxon>
        <taxon>Drosophilidae</taxon>
        <taxon>Drosophila</taxon>
    </lineage>
</organism>
<dbReference type="STRING" id="7232.A0A484BGN4"/>
<feature type="chain" id="PRO_5019839591" description="ATP-dependent DNA helicase 2 subunit 1" evidence="14">
    <location>
        <begin position="23"/>
        <end position="810"/>
    </location>
</feature>
<dbReference type="EMBL" id="LSRL02000037">
    <property type="protein sequence ID" value="TDG47943.1"/>
    <property type="molecule type" value="Genomic_DNA"/>
</dbReference>
<keyword evidence="4" id="KW-0547">Nucleotide-binding</keyword>
<dbReference type="CDD" id="cd01458">
    <property type="entry name" value="vWA_ku"/>
    <property type="match status" value="1"/>
</dbReference>
<dbReference type="InterPro" id="IPR006164">
    <property type="entry name" value="DNA_bd_Ku70/Ku80"/>
</dbReference>
<keyword evidence="12" id="KW-0539">Nucleus</keyword>
<dbReference type="GO" id="GO:0003684">
    <property type="term" value="F:damaged DNA binding"/>
    <property type="evidence" value="ECO:0007669"/>
    <property type="project" value="InterPro"/>
</dbReference>
<keyword evidence="6" id="KW-0378">Hydrolase</keyword>
<comment type="subunit">
    <text evidence="13">Heterodimer of a 70 kDa and a 80 kDa subunit.</text>
</comment>
<protein>
    <recommendedName>
        <fullName evidence="3">ATP-dependent DNA helicase 2 subunit 1</fullName>
    </recommendedName>
</protein>
<evidence type="ECO:0000256" key="7">
    <source>
        <dbReference type="ARBA" id="ARBA00022806"/>
    </source>
</evidence>
<dbReference type="PANTHER" id="PTHR12604:SF2">
    <property type="entry name" value="X-RAY REPAIR CROSS-COMPLEMENTING PROTEIN 6"/>
    <property type="match status" value="1"/>
</dbReference>
<evidence type="ECO:0000256" key="8">
    <source>
        <dbReference type="ARBA" id="ARBA00022840"/>
    </source>
</evidence>
<dbReference type="GO" id="GO:0043564">
    <property type="term" value="C:Ku70:Ku80 complex"/>
    <property type="evidence" value="ECO:0007669"/>
    <property type="project" value="InterPro"/>
</dbReference>
<accession>A0A484BGN4</accession>
<dbReference type="FunFam" id="2.40.290.10:FF:000001">
    <property type="entry name" value="X-ray repair cross complementing 6"/>
    <property type="match status" value="1"/>
</dbReference>
<dbReference type="OrthoDB" id="3249161at2759"/>
<feature type="domain" description="Ku" evidence="15">
    <location>
        <begin position="496"/>
        <end position="645"/>
    </location>
</feature>
<dbReference type="GO" id="GO:0006303">
    <property type="term" value="P:double-strand break repair via nonhomologous end joining"/>
    <property type="evidence" value="ECO:0007669"/>
    <property type="project" value="InterPro"/>
</dbReference>
<evidence type="ECO:0000256" key="5">
    <source>
        <dbReference type="ARBA" id="ARBA00022763"/>
    </source>
</evidence>
<name>A0A484BGN4_DRONA</name>
<dbReference type="AlphaFoldDB" id="A0A484BGN4"/>
<keyword evidence="10" id="KW-0233">DNA recombination</keyword>
<evidence type="ECO:0000256" key="13">
    <source>
        <dbReference type="ARBA" id="ARBA00065167"/>
    </source>
</evidence>
<dbReference type="Pfam" id="PF03730">
    <property type="entry name" value="Ku_C"/>
    <property type="match status" value="1"/>
</dbReference>
<keyword evidence="11" id="KW-0234">DNA repair</keyword>
<dbReference type="Pfam" id="PF03731">
    <property type="entry name" value="Ku_N"/>
    <property type="match status" value="1"/>
</dbReference>
<dbReference type="PANTHER" id="PTHR12604">
    <property type="entry name" value="KU AUTOANTIGEN DNA HELICASE"/>
    <property type="match status" value="1"/>
</dbReference>
<evidence type="ECO:0000259" key="15">
    <source>
        <dbReference type="SMART" id="SM00559"/>
    </source>
</evidence>
<keyword evidence="17" id="KW-1185">Reference proteome</keyword>
<keyword evidence="14" id="KW-0732">Signal</keyword>
<proteinExistence type="inferred from homology"/>
<evidence type="ECO:0000256" key="2">
    <source>
        <dbReference type="ARBA" id="ARBA00005240"/>
    </source>
</evidence>
<dbReference type="InterPro" id="IPR027388">
    <property type="entry name" value="Ku70_bridge/pillars_dom_sf"/>
</dbReference>
<evidence type="ECO:0000256" key="9">
    <source>
        <dbReference type="ARBA" id="ARBA00023125"/>
    </source>
</evidence>
<keyword evidence="7" id="KW-0347">Helicase</keyword>
<dbReference type="InterPro" id="IPR006165">
    <property type="entry name" value="Ku70"/>
</dbReference>
<dbReference type="CDD" id="cd00788">
    <property type="entry name" value="KU70"/>
    <property type="match status" value="1"/>
</dbReference>
<dbReference type="GO" id="GO:0006310">
    <property type="term" value="P:DNA recombination"/>
    <property type="evidence" value="ECO:0007669"/>
    <property type="project" value="UniProtKB-KW"/>
</dbReference>
<reference evidence="16 17" key="1">
    <citation type="journal article" date="2019" name="J. Hered.">
        <title>An Improved Genome Assembly for Drosophila navojoa, the Basal Species in the mojavensis Cluster.</title>
        <authorList>
            <person name="Vanderlinde T."/>
            <person name="Dupim E.G."/>
            <person name="Nazario-Yepiz N.O."/>
            <person name="Carvalho A.B."/>
        </authorList>
    </citation>
    <scope>NUCLEOTIDE SEQUENCE [LARGE SCALE GENOMIC DNA]</scope>
    <source>
        <strain evidence="16">Navoj_Jal97</strain>
        <tissue evidence="16">Whole organism</tissue>
    </source>
</reference>
<dbReference type="OMA" id="HTRIMLF"/>
<evidence type="ECO:0000313" key="16">
    <source>
        <dbReference type="EMBL" id="TDG47943.1"/>
    </source>
</evidence>
<dbReference type="GO" id="GO:0003678">
    <property type="term" value="F:DNA helicase activity"/>
    <property type="evidence" value="ECO:0007669"/>
    <property type="project" value="InterPro"/>
</dbReference>
<dbReference type="InterPro" id="IPR036465">
    <property type="entry name" value="vWFA_dom_sf"/>
</dbReference>
<comment type="caution">
    <text evidence="16">The sequence shown here is derived from an EMBL/GenBank/DDBJ whole genome shotgun (WGS) entry which is preliminary data.</text>
</comment>
<dbReference type="SUPFAM" id="SSF53300">
    <property type="entry name" value="vWA-like"/>
    <property type="match status" value="1"/>
</dbReference>
<evidence type="ECO:0000256" key="10">
    <source>
        <dbReference type="ARBA" id="ARBA00023172"/>
    </source>
</evidence>
<comment type="similarity">
    <text evidence="2">Belongs to the ku70 family.</text>
</comment>
<evidence type="ECO:0000256" key="4">
    <source>
        <dbReference type="ARBA" id="ARBA00022741"/>
    </source>
</evidence>
<keyword evidence="8" id="KW-0067">ATP-binding</keyword>
<evidence type="ECO:0000256" key="6">
    <source>
        <dbReference type="ARBA" id="ARBA00022801"/>
    </source>
</evidence>
<dbReference type="Gene3D" id="1.10.1600.10">
    <property type="match status" value="1"/>
</dbReference>
<dbReference type="Gene3D" id="4.10.970.10">
    <property type="entry name" value="Ku70, bridge and pillars"/>
    <property type="match status" value="1"/>
</dbReference>
<dbReference type="InterPro" id="IPR005161">
    <property type="entry name" value="Ku_N"/>
</dbReference>
<dbReference type="GO" id="GO:0016787">
    <property type="term" value="F:hydrolase activity"/>
    <property type="evidence" value="ECO:0007669"/>
    <property type="project" value="UniProtKB-KW"/>
</dbReference>
<comment type="subcellular location">
    <subcellularLocation>
        <location evidence="1">Nucleus</location>
    </subcellularLocation>
</comment>
<sequence length="810" mass="90878">MFRAQLTKVLLLGVLLLGGSQAYPVRGRKRAFGLGLLGGALAGAAIGHAVAKAPGSSKAAAPAAAPVAQVVENGVPDANGCYKQTIKEPVPGHPRHYTETVHLVCPPRPAAAAPQPAMPAHVHLLPVAQAPAASVYPVIPAPAPVAAHVVAAAVPVVNATHLNGTLTVTTLDHPNPLKNKLKFSMSTWDPDQDVELTDSEDEIAMKRDFHGREAILFVVDANLETERFMDALRLIRGAFISGMLVNGKDLMGLVFANTKHSPPPQEVQCLENITVSANCAIFLPLRQLTKAIVEHYMDFMQNAEELFPKEYGLAEPDGRGSFAQMIRLCIEMLEKCGKKLNNAKIVYITDVEEPHPSSSPEFQTALQKASDLEGKEFEFQVIPMIDDFDYEPFYKEFITLSRAIEIDAFRVPDAQLQREILEDRKLRQDFLRRCLGHFTLSLGPNLDISVQYYNYFQRRAYPQKVHIMRRDNSVVRKRRQIMVRQQDEETQEITHEYQIKMTGGWYECKIGEETLRVSTEQMNRVRDLHPPGMMLLGFKHRSKLPSNYYSKPCSFMYPDDQKIIGSKRLFRALWQRCLEREKIAVCLFMCKRKSVPRYVALVPVEAAQPDDKNYRSLLSGDGFKIVYLPEAKHIRQIDMCEWNSTANTATDEGVDFFQKVIRKLSVDYQPNLINDPNLEVLQSNLLALALDFKTEDDGLSQLPDPAMQNKRIEKLLPLYETLFDPEVEPAKKRAAKSNADEASAPKVAKIEQDQLCSYDFVELLIKDNRLGACTAQQLRYILDQHFGVKLAKTATKAVLIERINALSADC</sequence>
<evidence type="ECO:0000313" key="17">
    <source>
        <dbReference type="Proteomes" id="UP000295192"/>
    </source>
</evidence>
<dbReference type="GO" id="GO:0003690">
    <property type="term" value="F:double-stranded DNA binding"/>
    <property type="evidence" value="ECO:0007669"/>
    <property type="project" value="TreeGrafter"/>
</dbReference>
<feature type="signal peptide" evidence="14">
    <location>
        <begin position="1"/>
        <end position="22"/>
    </location>
</feature>
<dbReference type="GO" id="GO:0000723">
    <property type="term" value="P:telomere maintenance"/>
    <property type="evidence" value="ECO:0007669"/>
    <property type="project" value="InterPro"/>
</dbReference>
<evidence type="ECO:0000256" key="14">
    <source>
        <dbReference type="SAM" id="SignalP"/>
    </source>
</evidence>
<dbReference type="Gene3D" id="3.40.50.410">
    <property type="entry name" value="von Willebrand factor, type A domain"/>
    <property type="match status" value="1"/>
</dbReference>
<gene>
    <name evidence="16" type="ORF">AWZ03_005561</name>
</gene>
<dbReference type="GO" id="GO:0042162">
    <property type="term" value="F:telomeric DNA binding"/>
    <property type="evidence" value="ECO:0007669"/>
    <property type="project" value="InterPro"/>
</dbReference>
<dbReference type="InterPro" id="IPR016194">
    <property type="entry name" value="SPOC-like_C_dom_sf"/>
</dbReference>
<keyword evidence="9" id="KW-0238">DNA-binding</keyword>
<dbReference type="Gene3D" id="2.40.290.10">
    <property type="match status" value="1"/>
</dbReference>